<accession>A0A0M4RYI7</accession>
<dbReference type="RefSeq" id="WP_060676601.1">
    <property type="nucleotide sequence ID" value="NZ_CP012713.1"/>
</dbReference>
<sequence length="197" mass="22387">MEQNIWEYDDFIFKGDELKGMTQKGKDKVKLEGKTDLVIPELTPDGLPLKKIGDNAFYRRGLTSVVIPNTVESIGYDAFGVCKLKEVKLPEALVNIEGFAFYRNKLTKVEFGSKVKRLEPSSFAMNELPELNLPESLEYIGASAFYKNALETVSFPKSVTKIDMYAFRKNNIHKIEVANSVDLHKFAFEPFTAVERF</sequence>
<proteinExistence type="predicted"/>
<dbReference type="InterPro" id="IPR026906">
    <property type="entry name" value="LRR_5"/>
</dbReference>
<dbReference type="Proteomes" id="UP000063147">
    <property type="component" value="Chromosome"/>
</dbReference>
<protein>
    <recommendedName>
        <fullName evidence="3">Leucine-rich repeat domain-containing protein</fullName>
    </recommendedName>
</protein>
<dbReference type="Pfam" id="PF13306">
    <property type="entry name" value="LRR_5"/>
    <property type="match status" value="1"/>
</dbReference>
<dbReference type="AlphaFoldDB" id="A0A0M4RYI7"/>
<evidence type="ECO:0000313" key="2">
    <source>
        <dbReference type="Proteomes" id="UP000063147"/>
    </source>
</evidence>
<evidence type="ECO:0008006" key="3">
    <source>
        <dbReference type="Google" id="ProtNLM"/>
    </source>
</evidence>
<dbReference type="InterPro" id="IPR032675">
    <property type="entry name" value="LRR_dom_sf"/>
</dbReference>
<reference evidence="1 2" key="1">
    <citation type="submission" date="2015-09" db="EMBL/GenBank/DDBJ databases">
        <authorList>
            <person name="Jackson K.R."/>
            <person name="Lunt B.L."/>
            <person name="Fisher J.N.B."/>
            <person name="Gardner A.V."/>
            <person name="Bailey M.E."/>
            <person name="Deus L.M."/>
            <person name="Earl A.S."/>
            <person name="Gibby P.D."/>
            <person name="Hartmann K.A."/>
            <person name="Liu J.E."/>
            <person name="Manci A.M."/>
            <person name="Nielsen D.A."/>
            <person name="Solomon M.B."/>
            <person name="Breakwell D.P."/>
            <person name="Burnett S.H."/>
            <person name="Grose J.H."/>
        </authorList>
    </citation>
    <scope>NUCLEOTIDE SEQUENCE [LARGE SCALE GENOMIC DNA]</scope>
    <source>
        <strain evidence="1 2">KCOM 1279</strain>
    </source>
</reference>
<dbReference type="OrthoDB" id="89832at2"/>
<dbReference type="Gene3D" id="3.80.10.10">
    <property type="entry name" value="Ribonuclease Inhibitor"/>
    <property type="match status" value="1"/>
</dbReference>
<dbReference type="PANTHER" id="PTHR45661:SF3">
    <property type="entry name" value="IG-LIKE DOMAIN-CONTAINING PROTEIN"/>
    <property type="match status" value="1"/>
</dbReference>
<organism evidence="1">
    <name type="scientific">Fusobacterium animalis</name>
    <dbReference type="NCBI Taxonomy" id="76859"/>
    <lineage>
        <taxon>Bacteria</taxon>
        <taxon>Fusobacteriati</taxon>
        <taxon>Fusobacteriota</taxon>
        <taxon>Fusobacteriia</taxon>
        <taxon>Fusobacteriales</taxon>
        <taxon>Fusobacteriaceae</taxon>
        <taxon>Fusobacterium</taxon>
    </lineage>
</organism>
<dbReference type="EMBL" id="CP012713">
    <property type="protein sequence ID" value="ALF18434.1"/>
    <property type="molecule type" value="Genomic_DNA"/>
</dbReference>
<dbReference type="InterPro" id="IPR053139">
    <property type="entry name" value="Surface_bspA-like"/>
</dbReference>
<gene>
    <name evidence="1" type="ORF">RN98_09685</name>
</gene>
<name>A0A0M4RYI7_9FUSO</name>
<dbReference type="PATRIC" id="fig|76859.3.peg.1957"/>
<evidence type="ECO:0000313" key="1">
    <source>
        <dbReference type="EMBL" id="ALF18434.1"/>
    </source>
</evidence>
<dbReference type="PANTHER" id="PTHR45661">
    <property type="entry name" value="SURFACE ANTIGEN"/>
    <property type="match status" value="1"/>
</dbReference>